<protein>
    <submittedName>
        <fullName evidence="2">Uncharacterized protein</fullName>
    </submittedName>
</protein>
<organism evidence="2 3">
    <name type="scientific">Halalkalicoccus paucihalophilus</name>
    <dbReference type="NCBI Taxonomy" id="1008153"/>
    <lineage>
        <taxon>Archaea</taxon>
        <taxon>Methanobacteriati</taxon>
        <taxon>Methanobacteriota</taxon>
        <taxon>Stenosarchaea group</taxon>
        <taxon>Halobacteria</taxon>
        <taxon>Halobacteriales</taxon>
        <taxon>Halococcaceae</taxon>
        <taxon>Halalkalicoccus</taxon>
    </lineage>
</organism>
<proteinExistence type="predicted"/>
<gene>
    <name evidence="2" type="ORF">HAPAU_16590</name>
</gene>
<feature type="region of interest" description="Disordered" evidence="1">
    <location>
        <begin position="1"/>
        <end position="28"/>
    </location>
</feature>
<name>A0A151AG41_9EURY</name>
<evidence type="ECO:0000256" key="1">
    <source>
        <dbReference type="SAM" id="MobiDB-lite"/>
    </source>
</evidence>
<dbReference type="RefSeq" id="WP_066381364.1">
    <property type="nucleotide sequence ID" value="NZ_LTAZ01000004.1"/>
</dbReference>
<evidence type="ECO:0000313" key="3">
    <source>
        <dbReference type="Proteomes" id="UP000075321"/>
    </source>
</evidence>
<keyword evidence="3" id="KW-1185">Reference proteome</keyword>
<dbReference type="PATRIC" id="fig|1008153.3.peg.1683"/>
<dbReference type="Proteomes" id="UP000075321">
    <property type="component" value="Unassembled WGS sequence"/>
</dbReference>
<dbReference type="EMBL" id="LTAZ01000004">
    <property type="protein sequence ID" value="KYH26560.1"/>
    <property type="molecule type" value="Genomic_DNA"/>
</dbReference>
<dbReference type="OrthoDB" id="307042at2157"/>
<feature type="compositionally biased region" description="Polar residues" evidence="1">
    <location>
        <begin position="1"/>
        <end position="16"/>
    </location>
</feature>
<evidence type="ECO:0000313" key="2">
    <source>
        <dbReference type="EMBL" id="KYH26560.1"/>
    </source>
</evidence>
<comment type="caution">
    <text evidence="2">The sequence shown here is derived from an EMBL/GenBank/DDBJ whole genome shotgun (WGS) entry which is preliminary data.</text>
</comment>
<dbReference type="AlphaFoldDB" id="A0A151AG41"/>
<sequence length="228" mass="25620">MNSQTLDPTSTAQFGTPTDAEGYDIDTDSFGEADERSLAAFMSEQTCLGFIYHDRREYEAAVEAFFEVDRHQFAHLTDEEAREAARALTDAFWAKDEVEEGIIDGADVDPELDDADWSSVEDALARRAEIVGMDGEYAPKTTEAWRNHKTGGDYWTPTMAAQRHEIAAAIGSYQEKPKYGQSGYGHLTTRYLTGLELHDMHTERHWKEAAEVMATYYAEILGAQEADR</sequence>
<reference evidence="2 3" key="1">
    <citation type="submission" date="2016-02" db="EMBL/GenBank/DDBJ databases">
        <title>Genome sequence of Halalkalicoccus paucihalophilus DSM 24557.</title>
        <authorList>
            <person name="Poehlein A."/>
            <person name="Daniel R."/>
        </authorList>
    </citation>
    <scope>NUCLEOTIDE SEQUENCE [LARGE SCALE GENOMIC DNA]</scope>
    <source>
        <strain evidence="2 3">DSM 24557</strain>
    </source>
</reference>
<accession>A0A151AG41</accession>